<gene>
    <name evidence="1" type="ordered locus">Solca_4022</name>
</gene>
<dbReference type="Proteomes" id="UP000007590">
    <property type="component" value="Chromosome"/>
</dbReference>
<keyword evidence="2" id="KW-1185">Reference proteome</keyword>
<reference evidence="1" key="1">
    <citation type="submission" date="2012-02" db="EMBL/GenBank/DDBJ databases">
        <title>The complete genome of Solitalea canadensis DSM 3403.</title>
        <authorList>
            <consortium name="US DOE Joint Genome Institute (JGI-PGF)"/>
            <person name="Lucas S."/>
            <person name="Copeland A."/>
            <person name="Lapidus A."/>
            <person name="Glavina del Rio T."/>
            <person name="Dalin E."/>
            <person name="Tice H."/>
            <person name="Bruce D."/>
            <person name="Goodwin L."/>
            <person name="Pitluck S."/>
            <person name="Peters L."/>
            <person name="Ovchinnikova G."/>
            <person name="Lu M."/>
            <person name="Kyrpides N."/>
            <person name="Mavromatis K."/>
            <person name="Ivanova N."/>
            <person name="Brettin T."/>
            <person name="Detter J.C."/>
            <person name="Han C."/>
            <person name="Larimer F."/>
            <person name="Land M."/>
            <person name="Hauser L."/>
            <person name="Markowitz V."/>
            <person name="Cheng J.-F."/>
            <person name="Hugenholtz P."/>
            <person name="Woyke T."/>
            <person name="Wu D."/>
            <person name="Spring S."/>
            <person name="Schroeder M."/>
            <person name="Kopitz M."/>
            <person name="Brambilla E."/>
            <person name="Klenk H.-P."/>
            <person name="Eisen J.A."/>
        </authorList>
    </citation>
    <scope>NUCLEOTIDE SEQUENCE</scope>
    <source>
        <strain evidence="1">DSM 3403</strain>
    </source>
</reference>
<dbReference type="EMBL" id="CP003349">
    <property type="protein sequence ID" value="AFD09013.1"/>
    <property type="molecule type" value="Genomic_DNA"/>
</dbReference>
<protein>
    <submittedName>
        <fullName evidence="1">Uncharacterized protein</fullName>
    </submittedName>
</protein>
<name>H8KMM2_SOLCM</name>
<dbReference type="HOGENOM" id="CLU_3257949_0_0_10"/>
<accession>H8KMM2</accession>
<proteinExistence type="predicted"/>
<evidence type="ECO:0000313" key="2">
    <source>
        <dbReference type="Proteomes" id="UP000007590"/>
    </source>
</evidence>
<dbReference type="AlphaFoldDB" id="H8KMM2"/>
<evidence type="ECO:0000313" key="1">
    <source>
        <dbReference type="EMBL" id="AFD09013.1"/>
    </source>
</evidence>
<organism evidence="1 2">
    <name type="scientific">Solitalea canadensis (strain ATCC 29591 / DSM 3403 / JCM 21819 / LMG 8368 / NBRC 15130 / NCIMB 12057 / USAM 9D)</name>
    <name type="common">Flexibacter canadensis</name>
    <dbReference type="NCBI Taxonomy" id="929556"/>
    <lineage>
        <taxon>Bacteria</taxon>
        <taxon>Pseudomonadati</taxon>
        <taxon>Bacteroidota</taxon>
        <taxon>Sphingobacteriia</taxon>
        <taxon>Sphingobacteriales</taxon>
        <taxon>Sphingobacteriaceae</taxon>
        <taxon>Solitalea</taxon>
    </lineage>
</organism>
<dbReference type="KEGG" id="scn:Solca_4022"/>
<sequence length="42" mass="4788">MTIHMSTVLSNEDQVGYFEQTIGGEQKKVSSINGVFKVQRDW</sequence>
<dbReference type="STRING" id="929556.Solca_4022"/>